<organism evidence="1 2">
    <name type="scientific">Actinomadura rudentiformis</name>
    <dbReference type="NCBI Taxonomy" id="359158"/>
    <lineage>
        <taxon>Bacteria</taxon>
        <taxon>Bacillati</taxon>
        <taxon>Actinomycetota</taxon>
        <taxon>Actinomycetes</taxon>
        <taxon>Streptosporangiales</taxon>
        <taxon>Thermomonosporaceae</taxon>
        <taxon>Actinomadura</taxon>
    </lineage>
</organism>
<evidence type="ECO:0000313" key="2">
    <source>
        <dbReference type="Proteomes" id="UP000468735"/>
    </source>
</evidence>
<name>A0A6H9Y967_9ACTN</name>
<accession>A0A6H9Y967</accession>
<sequence length="67" mass="7331">MISTVNRISDKLLGRLVPNAVAAAANRCGCQYERCCVLMGPRPVEGYRYYDCISGHKCGCNTTGRDC</sequence>
<dbReference type="OrthoDB" id="3538366at2"/>
<reference evidence="1 2" key="1">
    <citation type="submission" date="2019-09" db="EMBL/GenBank/DDBJ databases">
        <title>Actinomadura physcomitrii sp. nov., a novel actinomycete isolated from moss [Physcomitrium sphaericum (Ludw) Fuernr].</title>
        <authorList>
            <person name="Zhuang X."/>
            <person name="Liu C."/>
        </authorList>
    </citation>
    <scope>NUCLEOTIDE SEQUENCE [LARGE SCALE GENOMIC DNA]</scope>
    <source>
        <strain evidence="1 2">HMC1</strain>
    </source>
</reference>
<keyword evidence="2" id="KW-1185">Reference proteome</keyword>
<dbReference type="AlphaFoldDB" id="A0A6H9Y967"/>
<gene>
    <name evidence="1" type="ORF">F8566_43865</name>
</gene>
<dbReference type="Proteomes" id="UP000468735">
    <property type="component" value="Unassembled WGS sequence"/>
</dbReference>
<evidence type="ECO:0000313" key="1">
    <source>
        <dbReference type="EMBL" id="KAB2340855.1"/>
    </source>
</evidence>
<protein>
    <submittedName>
        <fullName evidence="1">Uncharacterized protein</fullName>
    </submittedName>
</protein>
<dbReference type="EMBL" id="WBMT01000028">
    <property type="protein sequence ID" value="KAB2340855.1"/>
    <property type="molecule type" value="Genomic_DNA"/>
</dbReference>
<dbReference type="RefSeq" id="WP_151569317.1">
    <property type="nucleotide sequence ID" value="NZ_WBMT01000028.1"/>
</dbReference>
<comment type="caution">
    <text evidence="1">The sequence shown here is derived from an EMBL/GenBank/DDBJ whole genome shotgun (WGS) entry which is preliminary data.</text>
</comment>
<proteinExistence type="predicted"/>